<dbReference type="PROSITE" id="PS50096">
    <property type="entry name" value="IQ"/>
    <property type="match status" value="1"/>
</dbReference>
<dbReference type="EMBL" id="JBBPBM010000034">
    <property type="protein sequence ID" value="KAK8532084.1"/>
    <property type="molecule type" value="Genomic_DNA"/>
</dbReference>
<accession>A0ABR2D7W6</accession>
<dbReference type="PANTHER" id="PTHR32295:SF263">
    <property type="entry name" value="DUF4005 DOMAIN-CONTAINING PROTEIN"/>
    <property type="match status" value="1"/>
</dbReference>
<dbReference type="Pfam" id="PF00612">
    <property type="entry name" value="IQ"/>
    <property type="match status" value="2"/>
</dbReference>
<evidence type="ECO:0000256" key="3">
    <source>
        <dbReference type="ARBA" id="ARBA00024378"/>
    </source>
</evidence>
<comment type="subunit">
    <text evidence="3">Binds to multiple calmodulin (CaM) in the presence of Ca(2+) and CaM-like proteins.</text>
</comment>
<comment type="caution">
    <text evidence="6">The sequence shown here is derived from an EMBL/GenBank/DDBJ whole genome shotgun (WGS) entry which is preliminary data.</text>
</comment>
<dbReference type="PANTHER" id="PTHR32295">
    <property type="entry name" value="IQ-DOMAIN 5-RELATED"/>
    <property type="match status" value="1"/>
</dbReference>
<evidence type="ECO:0000313" key="6">
    <source>
        <dbReference type="EMBL" id="KAK8532084.1"/>
    </source>
</evidence>
<protein>
    <recommendedName>
        <fullName evidence="5">DUF4005 domain-containing protein</fullName>
    </recommendedName>
</protein>
<dbReference type="Proteomes" id="UP001472677">
    <property type="component" value="Unassembled WGS sequence"/>
</dbReference>
<evidence type="ECO:0000256" key="4">
    <source>
        <dbReference type="SAM" id="MobiDB-lite"/>
    </source>
</evidence>
<feature type="domain" description="DUF4005" evidence="5">
    <location>
        <begin position="287"/>
        <end position="337"/>
    </location>
</feature>
<sequence>MGKAGQWLRNFLLGRKDDRGKRKSISLSFDDHASLMVIPPPSPFRRIWSFGKSEGDVRDRKGSRSLCAMRSATSLVNEATLDMENRHDDTRVLSMAAYEASLMSKGIEDAAATRIQAAFRAYLVLNYASRCFVNVIDAFNVAGLDFVSLQARKALHALKGLVKLQALVRGHLVRRQTTATLRCMHALMAIQVRARVQRIQMASKRQLTPNSQLSTYEGFPLEMGFKRAQKDEKHGVFKSKIGFTNRSKTERIEQGITRRFPEELPVSKKKQNYEVLSYTTPKSPGHCPPLKSKPTTPGRFSLSSYEYPYMVNAQASRAKVRSQSEPKQRPEPSSKAKGKRTASAKQMNDSNL</sequence>
<feature type="compositionally biased region" description="Basic and acidic residues" evidence="4">
    <location>
        <begin position="322"/>
        <end position="334"/>
    </location>
</feature>
<organism evidence="6 7">
    <name type="scientific">Hibiscus sabdariffa</name>
    <name type="common">roselle</name>
    <dbReference type="NCBI Taxonomy" id="183260"/>
    <lineage>
        <taxon>Eukaryota</taxon>
        <taxon>Viridiplantae</taxon>
        <taxon>Streptophyta</taxon>
        <taxon>Embryophyta</taxon>
        <taxon>Tracheophyta</taxon>
        <taxon>Spermatophyta</taxon>
        <taxon>Magnoliopsida</taxon>
        <taxon>eudicotyledons</taxon>
        <taxon>Gunneridae</taxon>
        <taxon>Pentapetalae</taxon>
        <taxon>rosids</taxon>
        <taxon>malvids</taxon>
        <taxon>Malvales</taxon>
        <taxon>Malvaceae</taxon>
        <taxon>Malvoideae</taxon>
        <taxon>Hibiscus</taxon>
    </lineage>
</organism>
<keyword evidence="7" id="KW-1185">Reference proteome</keyword>
<evidence type="ECO:0000313" key="7">
    <source>
        <dbReference type="Proteomes" id="UP001472677"/>
    </source>
</evidence>
<proteinExistence type="inferred from homology"/>
<reference evidence="6 7" key="1">
    <citation type="journal article" date="2024" name="G3 (Bethesda)">
        <title>Genome assembly of Hibiscus sabdariffa L. provides insights into metabolisms of medicinal natural products.</title>
        <authorList>
            <person name="Kim T."/>
        </authorList>
    </citation>
    <scope>NUCLEOTIDE SEQUENCE [LARGE SCALE GENOMIC DNA]</scope>
    <source>
        <strain evidence="6">TK-2024</strain>
        <tissue evidence="6">Old leaves</tissue>
    </source>
</reference>
<dbReference type="InterPro" id="IPR000048">
    <property type="entry name" value="IQ_motif_EF-hand-BS"/>
</dbReference>
<comment type="similarity">
    <text evidence="2">Belongs to the IQD family.</text>
</comment>
<feature type="region of interest" description="Disordered" evidence="4">
    <location>
        <begin position="314"/>
        <end position="352"/>
    </location>
</feature>
<name>A0ABR2D7W6_9ROSI</name>
<gene>
    <name evidence="6" type="ORF">V6N12_053533</name>
</gene>
<evidence type="ECO:0000256" key="2">
    <source>
        <dbReference type="ARBA" id="ARBA00024341"/>
    </source>
</evidence>
<evidence type="ECO:0000259" key="5">
    <source>
        <dbReference type="Pfam" id="PF13178"/>
    </source>
</evidence>
<dbReference type="InterPro" id="IPR025064">
    <property type="entry name" value="DUF4005"/>
</dbReference>
<dbReference type="Pfam" id="PF13178">
    <property type="entry name" value="DUF4005"/>
    <property type="match status" value="1"/>
</dbReference>
<keyword evidence="1" id="KW-0112">Calmodulin-binding</keyword>
<feature type="compositionally biased region" description="Polar residues" evidence="4">
    <location>
        <begin position="343"/>
        <end position="352"/>
    </location>
</feature>
<evidence type="ECO:0000256" key="1">
    <source>
        <dbReference type="ARBA" id="ARBA00022860"/>
    </source>
</evidence>
<feature type="region of interest" description="Disordered" evidence="4">
    <location>
        <begin position="278"/>
        <end position="299"/>
    </location>
</feature>